<name>A0A413SXX5_9FIRM</name>
<dbReference type="InterPro" id="IPR016024">
    <property type="entry name" value="ARM-type_fold"/>
</dbReference>
<protein>
    <submittedName>
        <fullName evidence="2">DNA alkylation repair protein</fullName>
    </submittedName>
</protein>
<dbReference type="RefSeq" id="WP_118024337.1">
    <property type="nucleotide sequence ID" value="NZ_QSFO01000001.1"/>
</dbReference>
<dbReference type="Gene3D" id="1.25.10.90">
    <property type="match status" value="1"/>
</dbReference>
<dbReference type="Proteomes" id="UP000284598">
    <property type="component" value="Unassembled WGS sequence"/>
</dbReference>
<proteinExistence type="predicted"/>
<dbReference type="PANTHER" id="PTHR34070">
    <property type="entry name" value="ARMADILLO-TYPE FOLD"/>
    <property type="match status" value="1"/>
</dbReference>
<dbReference type="EMBL" id="QSFV01000077">
    <property type="protein sequence ID" value="RHA74401.1"/>
    <property type="molecule type" value="Genomic_DNA"/>
</dbReference>
<reference evidence="3 4" key="1">
    <citation type="submission" date="2018-08" db="EMBL/GenBank/DDBJ databases">
        <title>A genome reference for cultivated species of the human gut microbiota.</title>
        <authorList>
            <person name="Zou Y."/>
            <person name="Xue W."/>
            <person name="Luo G."/>
        </authorList>
    </citation>
    <scope>NUCLEOTIDE SEQUENCE [LARGE SCALE GENOMIC DNA]</scope>
    <source>
        <strain evidence="2 4">AM42-30</strain>
        <strain evidence="1 3">AM43-2</strain>
    </source>
</reference>
<dbReference type="AlphaFoldDB" id="A0A413SXX5"/>
<gene>
    <name evidence="2" type="ORF">DW918_12185</name>
    <name evidence="1" type="ORF">DW929_00025</name>
</gene>
<evidence type="ECO:0000313" key="3">
    <source>
        <dbReference type="Proteomes" id="UP000284598"/>
    </source>
</evidence>
<sequence length="232" mass="27904">MKEDIAVKVQKQLFELQDLKYRDFHAKLMPTIDKEKVIGVRTPVLRSYAKQFGKTEEAKEFMKVLPHKYYEENNLHGMLLEQIKDYDELIIELEEFLPYIDNWATCDLLSLRIVKKNLEDFLEKINKYIKSDQPYTIRFGISMLMKHYLDDNFKIEYANKVAAVQSEEYYVNMMRAWYFATALAKQYDSIIPFIEEKKLDVWTHNKAIQKSIESYRITPEQKEYLRTLKIKR</sequence>
<evidence type="ECO:0000313" key="1">
    <source>
        <dbReference type="EMBL" id="RHA57262.1"/>
    </source>
</evidence>
<dbReference type="Pfam" id="PF08713">
    <property type="entry name" value="DNA_alkylation"/>
    <property type="match status" value="1"/>
</dbReference>
<organism evidence="2 4">
    <name type="scientific">Eubacterium ventriosum</name>
    <dbReference type="NCBI Taxonomy" id="39496"/>
    <lineage>
        <taxon>Bacteria</taxon>
        <taxon>Bacillati</taxon>
        <taxon>Bacillota</taxon>
        <taxon>Clostridia</taxon>
        <taxon>Eubacteriales</taxon>
        <taxon>Eubacteriaceae</taxon>
        <taxon>Eubacterium</taxon>
    </lineage>
</organism>
<comment type="caution">
    <text evidence="2">The sequence shown here is derived from an EMBL/GenBank/DDBJ whole genome shotgun (WGS) entry which is preliminary data.</text>
</comment>
<accession>A0A413SXX5</accession>
<dbReference type="SUPFAM" id="SSF48371">
    <property type="entry name" value="ARM repeat"/>
    <property type="match status" value="1"/>
</dbReference>
<dbReference type="CDD" id="cd06561">
    <property type="entry name" value="AlkD_like"/>
    <property type="match status" value="1"/>
</dbReference>
<evidence type="ECO:0000313" key="4">
    <source>
        <dbReference type="Proteomes" id="UP000285740"/>
    </source>
</evidence>
<dbReference type="PANTHER" id="PTHR34070:SF1">
    <property type="entry name" value="DNA ALKYLATION REPAIR PROTEIN"/>
    <property type="match status" value="1"/>
</dbReference>
<dbReference type="InterPro" id="IPR014825">
    <property type="entry name" value="DNA_alkylation"/>
</dbReference>
<dbReference type="EMBL" id="QSFO01000001">
    <property type="protein sequence ID" value="RHA57262.1"/>
    <property type="molecule type" value="Genomic_DNA"/>
</dbReference>
<dbReference type="Proteomes" id="UP000285740">
    <property type="component" value="Unassembled WGS sequence"/>
</dbReference>
<evidence type="ECO:0000313" key="2">
    <source>
        <dbReference type="EMBL" id="RHA74401.1"/>
    </source>
</evidence>